<dbReference type="Gene3D" id="3.40.710.10">
    <property type="entry name" value="DD-peptidase/beta-lactamase superfamily"/>
    <property type="match status" value="1"/>
</dbReference>
<dbReference type="SUPFAM" id="SSF56601">
    <property type="entry name" value="beta-lactamase/transpeptidase-like"/>
    <property type="match status" value="1"/>
</dbReference>
<evidence type="ECO:0000256" key="2">
    <source>
        <dbReference type="ARBA" id="ARBA00022801"/>
    </source>
</evidence>
<keyword evidence="4" id="KW-1185">Reference proteome</keyword>
<reference evidence="3 4" key="1">
    <citation type="submission" date="2020-05" db="EMBL/GenBank/DDBJ databases">
        <title>Complete genome of Desulfobulbus oligotrophicus.</title>
        <authorList>
            <person name="Podar M."/>
        </authorList>
    </citation>
    <scope>NUCLEOTIDE SEQUENCE [LARGE SCALE GENOMIC DNA]</scope>
    <source>
        <strain evidence="3 4">Prop6</strain>
    </source>
</reference>
<dbReference type="GO" id="GO:0006508">
    <property type="term" value="P:proteolysis"/>
    <property type="evidence" value="ECO:0007669"/>
    <property type="project" value="InterPro"/>
</dbReference>
<dbReference type="Proteomes" id="UP000596092">
    <property type="component" value="Chromosome"/>
</dbReference>
<comment type="similarity">
    <text evidence="1">Belongs to the peptidase S13 family.</text>
</comment>
<evidence type="ECO:0000313" key="4">
    <source>
        <dbReference type="Proteomes" id="UP000596092"/>
    </source>
</evidence>
<dbReference type="InterPro" id="IPR000667">
    <property type="entry name" value="Peptidase_S13"/>
</dbReference>
<dbReference type="PANTHER" id="PTHR30023">
    <property type="entry name" value="D-ALANYL-D-ALANINE CARBOXYPEPTIDASE"/>
    <property type="match status" value="1"/>
</dbReference>
<proteinExistence type="inferred from homology"/>
<keyword evidence="3" id="KW-0121">Carboxypeptidase</keyword>
<dbReference type="PANTHER" id="PTHR30023:SF0">
    <property type="entry name" value="PENICILLIN-SENSITIVE CARBOXYPEPTIDASE A"/>
    <property type="match status" value="1"/>
</dbReference>
<dbReference type="EMBL" id="CP054140">
    <property type="protein sequence ID" value="QQG66877.1"/>
    <property type="molecule type" value="Genomic_DNA"/>
</dbReference>
<organism evidence="3 4">
    <name type="scientific">Desulfobulbus oligotrophicus</name>
    <dbReference type="NCBI Taxonomy" id="1909699"/>
    <lineage>
        <taxon>Bacteria</taxon>
        <taxon>Pseudomonadati</taxon>
        <taxon>Thermodesulfobacteriota</taxon>
        <taxon>Desulfobulbia</taxon>
        <taxon>Desulfobulbales</taxon>
        <taxon>Desulfobulbaceae</taxon>
        <taxon>Desulfobulbus</taxon>
    </lineage>
</organism>
<dbReference type="AlphaFoldDB" id="A0A7T6ARU8"/>
<dbReference type="GO" id="GO:0000270">
    <property type="term" value="P:peptidoglycan metabolic process"/>
    <property type="evidence" value="ECO:0007669"/>
    <property type="project" value="TreeGrafter"/>
</dbReference>
<keyword evidence="2" id="KW-0378">Hydrolase</keyword>
<sequence>MPRWLACPRSVEQQTGRTARWLRSFSHRSCFCLLALLVVCPPQPGFADCRLLADLAPQGAYGVADGNGRIIQACRPDQPMVPASVLKIATVSAALAMFGPDHRFRTDFFLDRSGNLYVKGWGDPTLVSEEIAAVVQELRQRGIHHINTLYVDTSAFALTAQTPGSEQSTNPYDAPVGPLSVNFNSVAIVKEPNGRIVSGEAQTPTLPIMQTLGRGLSLGAHRINICTGGCDVEARTAQYAGELFQAFLQRAGIPVDRLGGQQIVPEDAGHLYTHYSTRSLVEVSQSMLYYSSNFTANLVFLACGAKRYGFPATWDKAVQAVHQELVQQLGPDTADEIMQVEGAGLSRRNRVTVQAMLQLLNRFRPQIDLLKNEHGIRMKTGTLTGVYNLAGYLPGGQAFVVLLNQSTNVRGEVLDRLVRRYAVGPSSTLSAQFSPVH</sequence>
<evidence type="ECO:0000256" key="1">
    <source>
        <dbReference type="ARBA" id="ARBA00006096"/>
    </source>
</evidence>
<dbReference type="PRINTS" id="PR00922">
    <property type="entry name" value="DADACBPTASE3"/>
</dbReference>
<name>A0A7T6ARU8_9BACT</name>
<keyword evidence="3" id="KW-0645">Protease</keyword>
<dbReference type="GO" id="GO:0004185">
    <property type="term" value="F:serine-type carboxypeptidase activity"/>
    <property type="evidence" value="ECO:0007669"/>
    <property type="project" value="InterPro"/>
</dbReference>
<gene>
    <name evidence="3" type="ORF">HP555_13890</name>
</gene>
<dbReference type="RefSeq" id="WP_199263165.1">
    <property type="nucleotide sequence ID" value="NZ_CP054140.1"/>
</dbReference>
<accession>A0A7T6ARU8</accession>
<evidence type="ECO:0000313" key="3">
    <source>
        <dbReference type="EMBL" id="QQG66877.1"/>
    </source>
</evidence>
<dbReference type="Gene3D" id="3.50.80.20">
    <property type="entry name" value="D-Ala-D-Ala carboxypeptidase C, peptidase S13"/>
    <property type="match status" value="1"/>
</dbReference>
<dbReference type="KEGG" id="dog:HP555_13890"/>
<protein>
    <submittedName>
        <fullName evidence="3">D-alanyl-D-alanine carboxypeptidase</fullName>
    </submittedName>
</protein>
<dbReference type="InterPro" id="IPR012338">
    <property type="entry name" value="Beta-lactam/transpept-like"/>
</dbReference>
<dbReference type="Pfam" id="PF02113">
    <property type="entry name" value="Peptidase_S13"/>
    <property type="match status" value="2"/>
</dbReference>